<dbReference type="SUPFAM" id="SSF46785">
    <property type="entry name" value="Winged helix' DNA-binding domain"/>
    <property type="match status" value="1"/>
</dbReference>
<dbReference type="CDD" id="cd08442">
    <property type="entry name" value="PBP2_YofA_SoxR_like"/>
    <property type="match status" value="1"/>
</dbReference>
<evidence type="ECO:0000259" key="5">
    <source>
        <dbReference type="PROSITE" id="PS50931"/>
    </source>
</evidence>
<comment type="caution">
    <text evidence="6">The sequence shown here is derived from an EMBL/GenBank/DDBJ whole genome shotgun (WGS) entry which is preliminary data.</text>
</comment>
<name>A0A841U602_9BACL</name>
<evidence type="ECO:0000256" key="1">
    <source>
        <dbReference type="ARBA" id="ARBA00009437"/>
    </source>
</evidence>
<dbReference type="Proteomes" id="UP000553776">
    <property type="component" value="Unassembled WGS sequence"/>
</dbReference>
<keyword evidence="7" id="KW-1185">Reference proteome</keyword>
<dbReference type="EMBL" id="JACJVR010000078">
    <property type="protein sequence ID" value="MBB6693713.1"/>
    <property type="molecule type" value="Genomic_DNA"/>
</dbReference>
<dbReference type="FunFam" id="1.10.10.10:FF:000001">
    <property type="entry name" value="LysR family transcriptional regulator"/>
    <property type="match status" value="1"/>
</dbReference>
<dbReference type="Pfam" id="PF03466">
    <property type="entry name" value="LysR_substrate"/>
    <property type="match status" value="1"/>
</dbReference>
<dbReference type="InterPro" id="IPR036390">
    <property type="entry name" value="WH_DNA-bd_sf"/>
</dbReference>
<dbReference type="GO" id="GO:0000976">
    <property type="term" value="F:transcription cis-regulatory region binding"/>
    <property type="evidence" value="ECO:0007669"/>
    <property type="project" value="TreeGrafter"/>
</dbReference>
<dbReference type="Gene3D" id="3.40.190.290">
    <property type="match status" value="1"/>
</dbReference>
<dbReference type="SUPFAM" id="SSF53850">
    <property type="entry name" value="Periplasmic binding protein-like II"/>
    <property type="match status" value="1"/>
</dbReference>
<gene>
    <name evidence="6" type="ORF">H7B90_20155</name>
</gene>
<protein>
    <submittedName>
        <fullName evidence="6">LysR family transcriptional regulator</fullName>
    </submittedName>
</protein>
<dbReference type="Gene3D" id="1.10.10.10">
    <property type="entry name" value="Winged helix-like DNA-binding domain superfamily/Winged helix DNA-binding domain"/>
    <property type="match status" value="1"/>
</dbReference>
<evidence type="ECO:0000256" key="3">
    <source>
        <dbReference type="ARBA" id="ARBA00023125"/>
    </source>
</evidence>
<dbReference type="GO" id="GO:0003700">
    <property type="term" value="F:DNA-binding transcription factor activity"/>
    <property type="evidence" value="ECO:0007669"/>
    <property type="project" value="InterPro"/>
</dbReference>
<dbReference type="RefSeq" id="WP_185137698.1">
    <property type="nucleotide sequence ID" value="NZ_JACJVR010000078.1"/>
</dbReference>
<evidence type="ECO:0000256" key="2">
    <source>
        <dbReference type="ARBA" id="ARBA00023015"/>
    </source>
</evidence>
<dbReference type="InterPro" id="IPR036388">
    <property type="entry name" value="WH-like_DNA-bd_sf"/>
</dbReference>
<dbReference type="PRINTS" id="PR00039">
    <property type="entry name" value="HTHLYSR"/>
</dbReference>
<keyword evidence="3" id="KW-0238">DNA-binding</keyword>
<proteinExistence type="inferred from homology"/>
<accession>A0A841U602</accession>
<sequence>MDIRDLRIFLAAAHEGSLTKAAEKLEYVQSSISIRIQRLESKLNTPLFHRGRQGVRLTSSGEALKSYAEKIVSLMNEAERAVTDNSIPRGPLRIGSLETTAAIRLPFILADYVAAYSEVDLSLRTGTTDELLQLVLTYELDGAFVAAPIEHPELDLVEVGAEELVLVAGERLPSIDRPERLRDLTLLVFRAGCSYRRKLEDWLRSNGIKPAKIMEFGTLEGILGCIHAGLGVSLLPRSVAERARATYNLRYLDLLPDRSWTVPTLFIRRSDAYRTAAISEFIRISSERFGPS</sequence>
<keyword evidence="2" id="KW-0805">Transcription regulation</keyword>
<feature type="domain" description="HTH lysR-type" evidence="5">
    <location>
        <begin position="1"/>
        <end position="58"/>
    </location>
</feature>
<dbReference type="InterPro" id="IPR005119">
    <property type="entry name" value="LysR_subst-bd"/>
</dbReference>
<dbReference type="InterPro" id="IPR000847">
    <property type="entry name" value="LysR_HTH_N"/>
</dbReference>
<keyword evidence="4" id="KW-0804">Transcription</keyword>
<dbReference type="PROSITE" id="PS50931">
    <property type="entry name" value="HTH_LYSR"/>
    <property type="match status" value="1"/>
</dbReference>
<evidence type="ECO:0000256" key="4">
    <source>
        <dbReference type="ARBA" id="ARBA00023163"/>
    </source>
</evidence>
<comment type="similarity">
    <text evidence="1">Belongs to the LysR transcriptional regulatory family.</text>
</comment>
<organism evidence="6 7">
    <name type="scientific">Cohnella xylanilytica</name>
    <dbReference type="NCBI Taxonomy" id="557555"/>
    <lineage>
        <taxon>Bacteria</taxon>
        <taxon>Bacillati</taxon>
        <taxon>Bacillota</taxon>
        <taxon>Bacilli</taxon>
        <taxon>Bacillales</taxon>
        <taxon>Paenibacillaceae</taxon>
        <taxon>Cohnella</taxon>
    </lineage>
</organism>
<dbReference type="Pfam" id="PF00126">
    <property type="entry name" value="HTH_1"/>
    <property type="match status" value="1"/>
</dbReference>
<dbReference type="PANTHER" id="PTHR30126:SF40">
    <property type="entry name" value="HTH-TYPE TRANSCRIPTIONAL REGULATOR GLTR"/>
    <property type="match status" value="1"/>
</dbReference>
<evidence type="ECO:0000313" key="7">
    <source>
        <dbReference type="Proteomes" id="UP000553776"/>
    </source>
</evidence>
<reference evidence="6 7" key="1">
    <citation type="submission" date="2020-08" db="EMBL/GenBank/DDBJ databases">
        <title>Cohnella phylogeny.</title>
        <authorList>
            <person name="Dunlap C."/>
        </authorList>
    </citation>
    <scope>NUCLEOTIDE SEQUENCE [LARGE SCALE GENOMIC DNA]</scope>
    <source>
        <strain evidence="6 7">DSM 25239</strain>
    </source>
</reference>
<dbReference type="PANTHER" id="PTHR30126">
    <property type="entry name" value="HTH-TYPE TRANSCRIPTIONAL REGULATOR"/>
    <property type="match status" value="1"/>
</dbReference>
<dbReference type="AlphaFoldDB" id="A0A841U602"/>
<evidence type="ECO:0000313" key="6">
    <source>
        <dbReference type="EMBL" id="MBB6693713.1"/>
    </source>
</evidence>